<feature type="region of interest" description="Disordered" evidence="1">
    <location>
        <begin position="67"/>
        <end position="98"/>
    </location>
</feature>
<accession>L5MD22</accession>
<proteinExistence type="predicted"/>
<gene>
    <name evidence="2" type="ORF">MDA_GLEAN10009661</name>
</gene>
<evidence type="ECO:0000256" key="1">
    <source>
        <dbReference type="SAM" id="MobiDB-lite"/>
    </source>
</evidence>
<organism evidence="2 3">
    <name type="scientific">Myotis davidii</name>
    <name type="common">David's myotis</name>
    <dbReference type="NCBI Taxonomy" id="225400"/>
    <lineage>
        <taxon>Eukaryota</taxon>
        <taxon>Metazoa</taxon>
        <taxon>Chordata</taxon>
        <taxon>Craniata</taxon>
        <taxon>Vertebrata</taxon>
        <taxon>Euteleostomi</taxon>
        <taxon>Mammalia</taxon>
        <taxon>Eutheria</taxon>
        <taxon>Laurasiatheria</taxon>
        <taxon>Chiroptera</taxon>
        <taxon>Yangochiroptera</taxon>
        <taxon>Vespertilionidae</taxon>
        <taxon>Myotis</taxon>
    </lineage>
</organism>
<protein>
    <submittedName>
        <fullName evidence="2">Uncharacterized protein</fullName>
    </submittedName>
</protein>
<dbReference type="AlphaFoldDB" id="L5MD22"/>
<dbReference type="Proteomes" id="UP000010556">
    <property type="component" value="Unassembled WGS sequence"/>
</dbReference>
<evidence type="ECO:0000313" key="3">
    <source>
        <dbReference type="Proteomes" id="UP000010556"/>
    </source>
</evidence>
<keyword evidence="3" id="KW-1185">Reference proteome</keyword>
<sequence length="98" mass="11208">MLKGWGLMTTKGNFDFKQENGIVRDGIWKDFTVVAMWKLDWSGEEDQLELYDCGNLGKTREAWSKAEAMPKRGAEETNNIEMVTKVEGRTNYGSQIPE</sequence>
<evidence type="ECO:0000313" key="2">
    <source>
        <dbReference type="EMBL" id="ELK36237.1"/>
    </source>
</evidence>
<name>L5MD22_MYODS</name>
<reference evidence="3" key="1">
    <citation type="journal article" date="2013" name="Science">
        <title>Comparative analysis of bat genomes provides insight into the evolution of flight and immunity.</title>
        <authorList>
            <person name="Zhang G."/>
            <person name="Cowled C."/>
            <person name="Shi Z."/>
            <person name="Huang Z."/>
            <person name="Bishop-Lilly K.A."/>
            <person name="Fang X."/>
            <person name="Wynne J.W."/>
            <person name="Xiong Z."/>
            <person name="Baker M.L."/>
            <person name="Zhao W."/>
            <person name="Tachedjian M."/>
            <person name="Zhu Y."/>
            <person name="Zhou P."/>
            <person name="Jiang X."/>
            <person name="Ng J."/>
            <person name="Yang L."/>
            <person name="Wu L."/>
            <person name="Xiao J."/>
            <person name="Feng Y."/>
            <person name="Chen Y."/>
            <person name="Sun X."/>
            <person name="Zhang Y."/>
            <person name="Marsh G.A."/>
            <person name="Crameri G."/>
            <person name="Broder C.C."/>
            <person name="Frey K.G."/>
            <person name="Wang L.F."/>
            <person name="Wang J."/>
        </authorList>
    </citation>
    <scope>NUCLEOTIDE SEQUENCE [LARGE SCALE GENOMIC DNA]</scope>
</reference>
<dbReference type="EMBL" id="KB101680">
    <property type="protein sequence ID" value="ELK36237.1"/>
    <property type="molecule type" value="Genomic_DNA"/>
</dbReference>